<dbReference type="PANTHER" id="PTHR45828:SF9">
    <property type="entry name" value="CELL WALL INTEGRITY AND STRESS RESPONSE COMPONENT 4-LIKE-RELATED"/>
    <property type="match status" value="1"/>
</dbReference>
<dbReference type="AlphaFoldDB" id="A0AAE1AWF7"/>
<dbReference type="GO" id="GO:0005576">
    <property type="term" value="C:extracellular region"/>
    <property type="evidence" value="ECO:0007669"/>
    <property type="project" value="UniProtKB-SubCell"/>
</dbReference>
<keyword evidence="12" id="KW-1185">Reference proteome</keyword>
<dbReference type="CDD" id="cd08544">
    <property type="entry name" value="Reeler"/>
    <property type="match status" value="1"/>
</dbReference>
<gene>
    <name evidence="11" type="ORF">RRG08_003682</name>
</gene>
<organism evidence="11 12">
    <name type="scientific">Elysia crispata</name>
    <name type="common">lettuce slug</name>
    <dbReference type="NCBI Taxonomy" id="231223"/>
    <lineage>
        <taxon>Eukaryota</taxon>
        <taxon>Metazoa</taxon>
        <taxon>Spiralia</taxon>
        <taxon>Lophotrochozoa</taxon>
        <taxon>Mollusca</taxon>
        <taxon>Gastropoda</taxon>
        <taxon>Heterobranchia</taxon>
        <taxon>Euthyneura</taxon>
        <taxon>Panpulmonata</taxon>
        <taxon>Sacoglossa</taxon>
        <taxon>Placobranchoidea</taxon>
        <taxon>Plakobranchidae</taxon>
        <taxon>Elysia</taxon>
    </lineage>
</organism>
<dbReference type="Pfam" id="PF02014">
    <property type="entry name" value="Reeler"/>
    <property type="match status" value="1"/>
</dbReference>
<evidence type="ECO:0000313" key="12">
    <source>
        <dbReference type="Proteomes" id="UP001283361"/>
    </source>
</evidence>
<keyword evidence="6" id="KW-0732">Signal</keyword>
<keyword evidence="4" id="KW-0929">Antimicrobial</keyword>
<evidence type="ECO:0000313" key="11">
    <source>
        <dbReference type="EMBL" id="KAK3794531.1"/>
    </source>
</evidence>
<dbReference type="InterPro" id="IPR002861">
    <property type="entry name" value="Reeler_dom"/>
</dbReference>
<feature type="region of interest" description="Disordered" evidence="9">
    <location>
        <begin position="194"/>
        <end position="240"/>
    </location>
</feature>
<evidence type="ECO:0000259" key="10">
    <source>
        <dbReference type="PROSITE" id="PS51019"/>
    </source>
</evidence>
<evidence type="ECO:0000256" key="1">
    <source>
        <dbReference type="ARBA" id="ARBA00004613"/>
    </source>
</evidence>
<evidence type="ECO:0000256" key="2">
    <source>
        <dbReference type="ARBA" id="ARBA00008501"/>
    </source>
</evidence>
<evidence type="ECO:0000256" key="6">
    <source>
        <dbReference type="ARBA" id="ARBA00022729"/>
    </source>
</evidence>
<feature type="domain" description="Reelin" evidence="10">
    <location>
        <begin position="24"/>
        <end position="208"/>
    </location>
</feature>
<evidence type="ECO:0000256" key="3">
    <source>
        <dbReference type="ARBA" id="ARBA00022525"/>
    </source>
</evidence>
<evidence type="ECO:0000256" key="5">
    <source>
        <dbReference type="ARBA" id="ARBA00022588"/>
    </source>
</evidence>
<name>A0AAE1AWF7_9GAST</name>
<evidence type="ECO:0000256" key="7">
    <source>
        <dbReference type="ARBA" id="ARBA00022859"/>
    </source>
</evidence>
<comment type="caution">
    <text evidence="11">The sequence shown here is derived from an EMBL/GenBank/DDBJ whole genome shotgun (WGS) entry which is preliminary data.</text>
</comment>
<dbReference type="InterPro" id="IPR051237">
    <property type="entry name" value="Ferric-chelate_Red/DefProt"/>
</dbReference>
<dbReference type="PROSITE" id="PS51019">
    <property type="entry name" value="REELIN"/>
    <property type="match status" value="1"/>
</dbReference>
<dbReference type="InterPro" id="IPR042307">
    <property type="entry name" value="Reeler_sf"/>
</dbReference>
<dbReference type="Proteomes" id="UP001283361">
    <property type="component" value="Unassembled WGS sequence"/>
</dbReference>
<comment type="subcellular location">
    <subcellularLocation>
        <location evidence="1">Secreted</location>
    </subcellularLocation>
</comment>
<dbReference type="Gene3D" id="2.60.40.4060">
    <property type="entry name" value="Reeler domain"/>
    <property type="match status" value="1"/>
</dbReference>
<evidence type="ECO:0000256" key="4">
    <source>
        <dbReference type="ARBA" id="ARBA00022529"/>
    </source>
</evidence>
<feature type="compositionally biased region" description="Polar residues" evidence="9">
    <location>
        <begin position="127"/>
        <end position="145"/>
    </location>
</feature>
<dbReference type="GO" id="GO:0016020">
    <property type="term" value="C:membrane"/>
    <property type="evidence" value="ECO:0007669"/>
    <property type="project" value="TreeGrafter"/>
</dbReference>
<feature type="region of interest" description="Disordered" evidence="9">
    <location>
        <begin position="113"/>
        <end position="145"/>
    </location>
</feature>
<evidence type="ECO:0000256" key="8">
    <source>
        <dbReference type="ARBA" id="ARBA00023022"/>
    </source>
</evidence>
<keyword evidence="7" id="KW-0391">Immunity</keyword>
<reference evidence="11" key="1">
    <citation type="journal article" date="2023" name="G3 (Bethesda)">
        <title>A reference genome for the long-term kleptoplast-retaining sea slug Elysia crispata morphotype clarki.</title>
        <authorList>
            <person name="Eastman K.E."/>
            <person name="Pendleton A.L."/>
            <person name="Shaikh M.A."/>
            <person name="Suttiyut T."/>
            <person name="Ogas R."/>
            <person name="Tomko P."/>
            <person name="Gavelis G."/>
            <person name="Widhalm J.R."/>
            <person name="Wisecaver J.H."/>
        </authorList>
    </citation>
    <scope>NUCLEOTIDE SEQUENCE</scope>
    <source>
        <strain evidence="11">ECLA1</strain>
    </source>
</reference>
<feature type="compositionally biased region" description="Low complexity" evidence="9">
    <location>
        <begin position="114"/>
        <end position="126"/>
    </location>
</feature>
<sequence>MSVSLSFSSSTSSSAAFLTTVNTVTLTFTVILGLAQGFHTGGPKYSCRNLVPGHSNGTQPGPPPYNLRVSSSVLVPGGSTTVTLESTGDFPFKGFLCAVSELEDADKNSVGRVSFSSASSSPSSSSNIAPITCSRSTPDTAMTHTNSEEKYRVDFDWTAPSTASSGQQFKLRCTCVMNFFRCWTDLKLDLVIGTSSSDSAGPKPSSGPGTTTVGDNNSRIIGANSNNNNNDSNNGDSGVSGSSFDLDFGFRNIPTSSLPLRPGNNIQNNDPISLPNNAIASRVDNPFNSQVDDAMQRINSNPPSQENDIPAVPTNRIPASPIANIPAILSNNVPNQFTDNNIGLSLDTSLAFVPFTSNDNSVNPVGSGFILIPTSFQNQANADAGFLTDRLNQIGGSLISEIPNPQDNAQDLGSPSQLNTFRLSPSGLNQFDIFQNNPIEFSHSSVGNTGPSRVRSRPSHDRINVANNDLRRQIIPRNSQGRRSSDSNLLDQNLVRRDELFTNPQETFSGLGGFESPTRFFMTPGALRRFRQRNSLV</sequence>
<dbReference type="PANTHER" id="PTHR45828">
    <property type="entry name" value="CYTOCHROME B561/FERRIC REDUCTASE TRANSMEMBRANE"/>
    <property type="match status" value="1"/>
</dbReference>
<comment type="similarity">
    <text evidence="2">Belongs to the insect defense protein family.</text>
</comment>
<evidence type="ECO:0000256" key="9">
    <source>
        <dbReference type="SAM" id="MobiDB-lite"/>
    </source>
</evidence>
<keyword evidence="5" id="KW-0399">Innate immunity</keyword>
<dbReference type="GO" id="GO:0042742">
    <property type="term" value="P:defense response to bacterium"/>
    <property type="evidence" value="ECO:0007669"/>
    <property type="project" value="UniProtKB-KW"/>
</dbReference>
<accession>A0AAE1AWF7</accession>
<proteinExistence type="inferred from homology"/>
<protein>
    <recommendedName>
        <fullName evidence="10">Reelin domain-containing protein</fullName>
    </recommendedName>
</protein>
<keyword evidence="3" id="KW-0964">Secreted</keyword>
<dbReference type="EMBL" id="JAWDGP010001105">
    <property type="protein sequence ID" value="KAK3794531.1"/>
    <property type="molecule type" value="Genomic_DNA"/>
</dbReference>
<keyword evidence="8" id="KW-0044">Antibiotic</keyword>
<dbReference type="GO" id="GO:0045087">
    <property type="term" value="P:innate immune response"/>
    <property type="evidence" value="ECO:0007669"/>
    <property type="project" value="UniProtKB-KW"/>
</dbReference>